<dbReference type="GO" id="GO:0016020">
    <property type="term" value="C:membrane"/>
    <property type="evidence" value="ECO:0007669"/>
    <property type="project" value="UniProtKB-SubCell"/>
</dbReference>
<evidence type="ECO:0000259" key="9">
    <source>
        <dbReference type="PROSITE" id="PS50109"/>
    </source>
</evidence>
<dbReference type="PANTHER" id="PTHR24421:SF58">
    <property type="entry name" value="SIGNAL TRANSDUCTION HISTIDINE-PROTEIN KINASE_PHOSPHATASE UHPB"/>
    <property type="match status" value="1"/>
</dbReference>
<evidence type="ECO:0000256" key="5">
    <source>
        <dbReference type="ARBA" id="ARBA00022679"/>
    </source>
</evidence>
<comment type="caution">
    <text evidence="11">The sequence shown here is derived from an EMBL/GenBank/DDBJ whole genome shotgun (WGS) entry which is preliminary data.</text>
</comment>
<dbReference type="InterPro" id="IPR003660">
    <property type="entry name" value="HAMP_dom"/>
</dbReference>
<comment type="subcellular location">
    <subcellularLocation>
        <location evidence="2">Membrane</location>
    </subcellularLocation>
</comment>
<dbReference type="SMART" id="SM00387">
    <property type="entry name" value="HATPase_c"/>
    <property type="match status" value="1"/>
</dbReference>
<name>A0A2J7TCG5_METSI</name>
<keyword evidence="7" id="KW-0902">Two-component regulatory system</keyword>
<dbReference type="Proteomes" id="UP000236286">
    <property type="component" value="Unassembled WGS sequence"/>
</dbReference>
<dbReference type="Pfam" id="PF02518">
    <property type="entry name" value="HATPase_c"/>
    <property type="match status" value="1"/>
</dbReference>
<dbReference type="OrthoDB" id="9797605at2"/>
<protein>
    <recommendedName>
        <fullName evidence="3">histidine kinase</fullName>
        <ecNumber evidence="3">2.7.13.3</ecNumber>
    </recommendedName>
</protein>
<dbReference type="Pfam" id="PF07730">
    <property type="entry name" value="HisKA_3"/>
    <property type="match status" value="1"/>
</dbReference>
<keyword evidence="8" id="KW-0472">Membrane</keyword>
<organism evidence="11 12">
    <name type="scientific">Methylocella silvestris</name>
    <dbReference type="NCBI Taxonomy" id="199596"/>
    <lineage>
        <taxon>Bacteria</taxon>
        <taxon>Pseudomonadati</taxon>
        <taxon>Pseudomonadota</taxon>
        <taxon>Alphaproteobacteria</taxon>
        <taxon>Hyphomicrobiales</taxon>
        <taxon>Beijerinckiaceae</taxon>
        <taxon>Methylocella</taxon>
    </lineage>
</organism>
<evidence type="ECO:0000259" key="10">
    <source>
        <dbReference type="PROSITE" id="PS50885"/>
    </source>
</evidence>
<evidence type="ECO:0000313" key="11">
    <source>
        <dbReference type="EMBL" id="PNG24453.1"/>
    </source>
</evidence>
<evidence type="ECO:0000313" key="12">
    <source>
        <dbReference type="Proteomes" id="UP000236286"/>
    </source>
</evidence>
<dbReference type="GO" id="GO:0046983">
    <property type="term" value="F:protein dimerization activity"/>
    <property type="evidence" value="ECO:0007669"/>
    <property type="project" value="InterPro"/>
</dbReference>
<feature type="domain" description="HAMP" evidence="10">
    <location>
        <begin position="173"/>
        <end position="225"/>
    </location>
</feature>
<dbReference type="Gene3D" id="1.20.5.1930">
    <property type="match status" value="1"/>
</dbReference>
<evidence type="ECO:0000256" key="3">
    <source>
        <dbReference type="ARBA" id="ARBA00012438"/>
    </source>
</evidence>
<dbReference type="SUPFAM" id="SSF55874">
    <property type="entry name" value="ATPase domain of HSP90 chaperone/DNA topoisomerase II/histidine kinase"/>
    <property type="match status" value="1"/>
</dbReference>
<dbReference type="PANTHER" id="PTHR24421">
    <property type="entry name" value="NITRATE/NITRITE SENSOR PROTEIN NARX-RELATED"/>
    <property type="match status" value="1"/>
</dbReference>
<evidence type="ECO:0000256" key="6">
    <source>
        <dbReference type="ARBA" id="ARBA00022777"/>
    </source>
</evidence>
<sequence length="453" mass="49758">MSIQSRLVVSLTVVLILSLAFGSVLTYEHVLDKIRTEMQAAMSVGLHTAGNAVDDREEAIDPAKRLRLVVDDFNGDRHLRATLFGPHGEILAHSQLQLPDDPAPSWFYRLVTAAPPLRTQLDLPPAFHSIGGMTLEADAHNEVAEAWSDFRLTLIIMAVFFALVLALAFWTIRTALSPLRNVCDAFSGIGGGNYATRVAPLAYRELEPLRYGFNIMAARLEGMTAQNRALHEQIVNVQEEERAELARDLHDEVAPFLFSVGADAAMIRQFLQTGMGGQVGPRADAISDAVRHMQRHLRDVLRRLAPGALLDLGLAGAIDNLIGFWKARRPELSFGIEITEERIGLPLDAVAFRVVQESLSNAIRHGQPARIDVRIKRLEQRIQIIVEDDGIGFSKDREPNGFGLAGMKERVRSVGGVVTIRNHSSRQGVIVEAEIPIGGKPILERPQAASISA</sequence>
<keyword evidence="6 11" id="KW-0418">Kinase</keyword>
<dbReference type="RefSeq" id="WP_102845245.1">
    <property type="nucleotide sequence ID" value="NZ_PDZR01000032.1"/>
</dbReference>
<evidence type="ECO:0000256" key="2">
    <source>
        <dbReference type="ARBA" id="ARBA00004370"/>
    </source>
</evidence>
<gene>
    <name evidence="11" type="ORF">CR492_18710</name>
</gene>
<feature type="domain" description="Histidine kinase" evidence="9">
    <location>
        <begin position="353"/>
        <end position="439"/>
    </location>
</feature>
<keyword evidence="5" id="KW-0808">Transferase</keyword>
<dbReference type="InterPro" id="IPR036890">
    <property type="entry name" value="HATPase_C_sf"/>
</dbReference>
<dbReference type="Gene3D" id="6.10.340.10">
    <property type="match status" value="1"/>
</dbReference>
<evidence type="ECO:0000256" key="4">
    <source>
        <dbReference type="ARBA" id="ARBA00022553"/>
    </source>
</evidence>
<reference evidence="11 12" key="1">
    <citation type="submission" date="2017-10" db="EMBL/GenBank/DDBJ databases">
        <title>Genome announcement of Methylocella silvestris TVC from permafrost.</title>
        <authorList>
            <person name="Wang J."/>
            <person name="Geng K."/>
            <person name="Ul-Haque F."/>
            <person name="Crombie A.T."/>
            <person name="Street L.E."/>
            <person name="Wookey P.A."/>
            <person name="Murrell J.C."/>
            <person name="Pratscher J."/>
        </authorList>
    </citation>
    <scope>NUCLEOTIDE SEQUENCE [LARGE SCALE GENOMIC DNA]</scope>
    <source>
        <strain evidence="11 12">TVC</strain>
    </source>
</reference>
<accession>A0A2J7TCG5</accession>
<comment type="catalytic activity">
    <reaction evidence="1">
        <text>ATP + protein L-histidine = ADP + protein N-phospho-L-histidine.</text>
        <dbReference type="EC" id="2.7.13.3"/>
    </reaction>
</comment>
<evidence type="ECO:0000256" key="7">
    <source>
        <dbReference type="ARBA" id="ARBA00023012"/>
    </source>
</evidence>
<evidence type="ECO:0000256" key="8">
    <source>
        <dbReference type="SAM" id="Phobius"/>
    </source>
</evidence>
<dbReference type="InterPro" id="IPR003594">
    <property type="entry name" value="HATPase_dom"/>
</dbReference>
<dbReference type="CDD" id="cd16917">
    <property type="entry name" value="HATPase_UhpB-NarQ-NarX-like"/>
    <property type="match status" value="1"/>
</dbReference>
<dbReference type="EMBL" id="PDZR01000032">
    <property type="protein sequence ID" value="PNG24453.1"/>
    <property type="molecule type" value="Genomic_DNA"/>
</dbReference>
<dbReference type="InterPro" id="IPR005467">
    <property type="entry name" value="His_kinase_dom"/>
</dbReference>
<dbReference type="InterPro" id="IPR011712">
    <property type="entry name" value="Sig_transdc_His_kin_sub3_dim/P"/>
</dbReference>
<dbReference type="PROSITE" id="PS50109">
    <property type="entry name" value="HIS_KIN"/>
    <property type="match status" value="1"/>
</dbReference>
<keyword evidence="8" id="KW-1133">Transmembrane helix</keyword>
<evidence type="ECO:0000256" key="1">
    <source>
        <dbReference type="ARBA" id="ARBA00000085"/>
    </source>
</evidence>
<feature type="transmembrane region" description="Helical" evidence="8">
    <location>
        <begin position="152"/>
        <end position="172"/>
    </location>
</feature>
<proteinExistence type="predicted"/>
<dbReference type="EC" id="2.7.13.3" evidence="3"/>
<dbReference type="GO" id="GO:0000155">
    <property type="term" value="F:phosphorelay sensor kinase activity"/>
    <property type="evidence" value="ECO:0007669"/>
    <property type="project" value="InterPro"/>
</dbReference>
<dbReference type="InterPro" id="IPR050482">
    <property type="entry name" value="Sensor_HK_TwoCompSys"/>
</dbReference>
<dbReference type="Gene3D" id="3.30.565.10">
    <property type="entry name" value="Histidine kinase-like ATPase, C-terminal domain"/>
    <property type="match status" value="1"/>
</dbReference>
<keyword evidence="8" id="KW-0812">Transmembrane</keyword>
<dbReference type="PROSITE" id="PS50885">
    <property type="entry name" value="HAMP"/>
    <property type="match status" value="1"/>
</dbReference>
<keyword evidence="4" id="KW-0597">Phosphoprotein</keyword>
<dbReference type="AlphaFoldDB" id="A0A2J7TCG5"/>